<comment type="caution">
    <text evidence="1">The sequence shown here is derived from an EMBL/GenBank/DDBJ whole genome shotgun (WGS) entry which is preliminary data.</text>
</comment>
<accession>A0AAV7HRW1</accession>
<evidence type="ECO:0000313" key="1">
    <source>
        <dbReference type="EMBL" id="KAH0534795.1"/>
    </source>
</evidence>
<sequence length="68" mass="7933">MLLTTFPVERDRILIKPLREPVVIIPVNSMDQNCGLINKTNNRSFNLKAVLNRIPIDREKSRYLEKVV</sequence>
<evidence type="ECO:0000313" key="2">
    <source>
        <dbReference type="Proteomes" id="UP000826195"/>
    </source>
</evidence>
<organism evidence="1 2">
    <name type="scientific">Cotesia glomerata</name>
    <name type="common">Lepidopteran parasitic wasp</name>
    <name type="synonym">Apanteles glomeratus</name>
    <dbReference type="NCBI Taxonomy" id="32391"/>
    <lineage>
        <taxon>Eukaryota</taxon>
        <taxon>Metazoa</taxon>
        <taxon>Ecdysozoa</taxon>
        <taxon>Arthropoda</taxon>
        <taxon>Hexapoda</taxon>
        <taxon>Insecta</taxon>
        <taxon>Pterygota</taxon>
        <taxon>Neoptera</taxon>
        <taxon>Endopterygota</taxon>
        <taxon>Hymenoptera</taxon>
        <taxon>Apocrita</taxon>
        <taxon>Ichneumonoidea</taxon>
        <taxon>Braconidae</taxon>
        <taxon>Microgastrinae</taxon>
        <taxon>Cotesia</taxon>
    </lineage>
</organism>
<protein>
    <submittedName>
        <fullName evidence="1">Uncharacterized protein</fullName>
    </submittedName>
</protein>
<dbReference type="EMBL" id="JAHXZJ010002982">
    <property type="protein sequence ID" value="KAH0534795.1"/>
    <property type="molecule type" value="Genomic_DNA"/>
</dbReference>
<proteinExistence type="predicted"/>
<dbReference type="AlphaFoldDB" id="A0AAV7HRW1"/>
<dbReference type="Proteomes" id="UP000826195">
    <property type="component" value="Unassembled WGS sequence"/>
</dbReference>
<keyword evidence="2" id="KW-1185">Reference proteome</keyword>
<reference evidence="1 2" key="1">
    <citation type="journal article" date="2021" name="J. Hered.">
        <title>A chromosome-level genome assembly of the parasitoid wasp, Cotesia glomerata (Hymenoptera: Braconidae).</title>
        <authorList>
            <person name="Pinto B.J."/>
            <person name="Weis J.J."/>
            <person name="Gamble T."/>
            <person name="Ode P.J."/>
            <person name="Paul R."/>
            <person name="Zaspel J.M."/>
        </authorList>
    </citation>
    <scope>NUCLEOTIDE SEQUENCE [LARGE SCALE GENOMIC DNA]</scope>
    <source>
        <strain evidence="1">CgM1</strain>
    </source>
</reference>
<name>A0AAV7HRW1_COTGL</name>
<gene>
    <name evidence="1" type="ORF">KQX54_008536</name>
</gene>